<dbReference type="InterPro" id="IPR000836">
    <property type="entry name" value="PRTase_dom"/>
</dbReference>
<keyword evidence="1 4" id="KW-0328">Glycosyltransferase</keyword>
<dbReference type="Pfam" id="PF00156">
    <property type="entry name" value="Pribosyltran"/>
    <property type="match status" value="1"/>
</dbReference>
<dbReference type="RefSeq" id="WP_413269681.1">
    <property type="nucleotide sequence ID" value="NZ_JBHFNQ010000052.1"/>
</dbReference>
<dbReference type="SUPFAM" id="SSF53271">
    <property type="entry name" value="PRTase-like"/>
    <property type="match status" value="1"/>
</dbReference>
<name>A0ABV4X195_9CYAN</name>
<evidence type="ECO:0000259" key="3">
    <source>
        <dbReference type="Pfam" id="PF00156"/>
    </source>
</evidence>
<evidence type="ECO:0000256" key="1">
    <source>
        <dbReference type="ARBA" id="ARBA00022676"/>
    </source>
</evidence>
<dbReference type="InterPro" id="IPR029057">
    <property type="entry name" value="PRTase-like"/>
</dbReference>
<evidence type="ECO:0000313" key="4">
    <source>
        <dbReference type="EMBL" id="MFB2876558.1"/>
    </source>
</evidence>
<reference evidence="4 5" key="1">
    <citation type="submission" date="2024-09" db="EMBL/GenBank/DDBJ databases">
        <title>Floridaenema gen nov. (Aerosakkonemataceae, Aerosakkonematales ord. nov., Cyanobacteria) from benthic tropical and subtropical fresh waters, with the description of four new species.</title>
        <authorList>
            <person name="Moretto J.A."/>
            <person name="Berthold D.E."/>
            <person name="Lefler F.W."/>
            <person name="Huang I.-S."/>
            <person name="Laughinghouse H. IV."/>
        </authorList>
    </citation>
    <scope>NUCLEOTIDE SEQUENCE [LARGE SCALE GENOMIC DNA]</scope>
    <source>
        <strain evidence="4 5">BLCC-F46</strain>
    </source>
</reference>
<sequence>MSDLYVSWSDYHSNIEKLAVKIYQSNWEFNQIVCLARGGLRIGDTLSRIYRLPLAILAATSYGGTDNRVRGALTFSSHITMTTSLLGSHILLVDDLVDSGVTLEQSVIWLKQNFSDRVKEIRTAVLWYKDCSTIAPDYYIDYLPDNPWVHQPFECYENMDLTQLAANYNADSNSKQPEPQR</sequence>
<dbReference type="Proteomes" id="UP001576774">
    <property type="component" value="Unassembled WGS sequence"/>
</dbReference>
<evidence type="ECO:0000313" key="5">
    <source>
        <dbReference type="Proteomes" id="UP001576774"/>
    </source>
</evidence>
<dbReference type="PANTHER" id="PTHR43363">
    <property type="entry name" value="HYPOXANTHINE PHOSPHORIBOSYLTRANSFERASE"/>
    <property type="match status" value="1"/>
</dbReference>
<dbReference type="CDD" id="cd06223">
    <property type="entry name" value="PRTases_typeI"/>
    <property type="match status" value="1"/>
</dbReference>
<organism evidence="4 5">
    <name type="scientific">Floridaenema aerugineum BLCC-F46</name>
    <dbReference type="NCBI Taxonomy" id="3153654"/>
    <lineage>
        <taxon>Bacteria</taxon>
        <taxon>Bacillati</taxon>
        <taxon>Cyanobacteriota</taxon>
        <taxon>Cyanophyceae</taxon>
        <taxon>Oscillatoriophycideae</taxon>
        <taxon>Aerosakkonematales</taxon>
        <taxon>Aerosakkonemataceae</taxon>
        <taxon>Floridanema</taxon>
        <taxon>Floridanema aerugineum</taxon>
    </lineage>
</organism>
<feature type="domain" description="Phosphoribosyltransferase" evidence="3">
    <location>
        <begin position="7"/>
        <end position="157"/>
    </location>
</feature>
<accession>A0ABV4X195</accession>
<comment type="caution">
    <text evidence="4">The sequence shown here is derived from an EMBL/GenBank/DDBJ whole genome shotgun (WGS) entry which is preliminary data.</text>
</comment>
<dbReference type="EMBL" id="JBHFNQ010000052">
    <property type="protein sequence ID" value="MFB2876558.1"/>
    <property type="molecule type" value="Genomic_DNA"/>
</dbReference>
<dbReference type="PANTHER" id="PTHR43363:SF1">
    <property type="entry name" value="HYPOXANTHINE-GUANINE PHOSPHORIBOSYLTRANSFERASE"/>
    <property type="match status" value="1"/>
</dbReference>
<protein>
    <submittedName>
        <fullName evidence="4">Phosphoribosyltransferase</fullName>
    </submittedName>
</protein>
<gene>
    <name evidence="4" type="ORF">ACE1CC_06670</name>
</gene>
<keyword evidence="2" id="KW-0808">Transferase</keyword>
<dbReference type="GO" id="GO:0016757">
    <property type="term" value="F:glycosyltransferase activity"/>
    <property type="evidence" value="ECO:0007669"/>
    <property type="project" value="UniProtKB-KW"/>
</dbReference>
<evidence type="ECO:0000256" key="2">
    <source>
        <dbReference type="ARBA" id="ARBA00022679"/>
    </source>
</evidence>
<proteinExistence type="predicted"/>
<dbReference type="Gene3D" id="3.40.50.2020">
    <property type="match status" value="1"/>
</dbReference>
<keyword evidence="5" id="KW-1185">Reference proteome</keyword>